<reference evidence="2 3" key="1">
    <citation type="submission" date="2020-05" db="EMBL/GenBank/DDBJ databases">
        <title>Genome Sequencing of Type Strains.</title>
        <authorList>
            <person name="Lemaire J.F."/>
            <person name="Inderbitzin P."/>
            <person name="Gregorio O.A."/>
            <person name="Collins S.B."/>
            <person name="Wespe N."/>
            <person name="Knight-Connoni V."/>
        </authorList>
    </citation>
    <scope>NUCLEOTIDE SEQUENCE [LARGE SCALE GENOMIC DNA]</scope>
    <source>
        <strain evidence="2 3">DSM 100049</strain>
    </source>
</reference>
<dbReference type="EMBL" id="JABMCH010000036">
    <property type="protein sequence ID" value="NUU45504.1"/>
    <property type="molecule type" value="Genomic_DNA"/>
</dbReference>
<proteinExistence type="predicted"/>
<keyword evidence="1" id="KW-0812">Transmembrane</keyword>
<organism evidence="2 3">
    <name type="scientific">Sphingomonas zeae</name>
    <dbReference type="NCBI Taxonomy" id="1646122"/>
    <lineage>
        <taxon>Bacteria</taxon>
        <taxon>Pseudomonadati</taxon>
        <taxon>Pseudomonadota</taxon>
        <taxon>Alphaproteobacteria</taxon>
        <taxon>Sphingomonadales</taxon>
        <taxon>Sphingomonadaceae</taxon>
        <taxon>Sphingomonas</taxon>
    </lineage>
</organism>
<evidence type="ECO:0000256" key="1">
    <source>
        <dbReference type="SAM" id="Phobius"/>
    </source>
</evidence>
<keyword evidence="3" id="KW-1185">Reference proteome</keyword>
<comment type="caution">
    <text evidence="2">The sequence shown here is derived from an EMBL/GenBank/DDBJ whole genome shotgun (WGS) entry which is preliminary data.</text>
</comment>
<accession>A0A7Y6B144</accession>
<name>A0A7Y6B144_9SPHN</name>
<dbReference type="AlphaFoldDB" id="A0A7Y6B144"/>
<dbReference type="PROSITE" id="PS51257">
    <property type="entry name" value="PROKAR_LIPOPROTEIN"/>
    <property type="match status" value="1"/>
</dbReference>
<protein>
    <submittedName>
        <fullName evidence="2">Uncharacterized protein</fullName>
    </submittedName>
</protein>
<feature type="transmembrane region" description="Helical" evidence="1">
    <location>
        <begin position="12"/>
        <end position="34"/>
    </location>
</feature>
<gene>
    <name evidence="2" type="ORF">HP438_00695</name>
</gene>
<keyword evidence="1" id="KW-0472">Membrane</keyword>
<keyword evidence="1" id="KW-1133">Transmembrane helix</keyword>
<evidence type="ECO:0000313" key="3">
    <source>
        <dbReference type="Proteomes" id="UP000536441"/>
    </source>
</evidence>
<feature type="transmembrane region" description="Helical" evidence="1">
    <location>
        <begin position="40"/>
        <end position="56"/>
    </location>
</feature>
<sequence length="61" mass="6698">MGKLAKRRLARQIGIMKMLSPFAVLVLFGCIGLLTGKFGLWFPFGFVAAVIVAIMQKKRTG</sequence>
<evidence type="ECO:0000313" key="2">
    <source>
        <dbReference type="EMBL" id="NUU45504.1"/>
    </source>
</evidence>
<dbReference type="RefSeq" id="WP_175310309.1">
    <property type="nucleotide sequence ID" value="NZ_CBCRYR010000024.1"/>
</dbReference>
<dbReference type="Proteomes" id="UP000536441">
    <property type="component" value="Unassembled WGS sequence"/>
</dbReference>